<reference evidence="2" key="1">
    <citation type="submission" date="2016-10" db="EMBL/GenBank/DDBJ databases">
        <authorList>
            <person name="de Groot N.N."/>
        </authorList>
    </citation>
    <scope>NUCLEOTIDE SEQUENCE</scope>
</reference>
<dbReference type="InterPro" id="IPR011604">
    <property type="entry name" value="PDDEXK-like_dom_sf"/>
</dbReference>
<dbReference type="Pfam" id="PF12705">
    <property type="entry name" value="PDDEXK_1"/>
    <property type="match status" value="1"/>
</dbReference>
<dbReference type="InterPro" id="IPR038726">
    <property type="entry name" value="PDDEXK_AddAB-type"/>
</dbReference>
<accession>A0A1W1D5S2</accession>
<sequence>MNKAIVLPSARAIRHRQLSTQEDALFLPDYITMSDFITKLCIVEDFSLLDEDTRILLLLEASQFENFSKLKIERNFFTFTKNSSYIFKFFEEISAEMYDINRLDTADIYAEYEEHITILQELYKRYEKILYEKKLLDKIFLPKLYKLNTSYIQKYQEITIYVDGYLTNFELELLKQCSTYTHIILIFTTSFYNKKMQEKFSKIIDENFEIDYRYEIDFNTRKIQNKTKLKKNKQVTAQPLSESLLQIAFIKEKVYHFIQKGYQPQNIAVILPNENMAKLLRSFDEEHNFNFAMGMSYTSTFLYQKLYATKEFLDQETQENIARLKRYGDEIYTVLFPIYHQEVESVDILALLESFTVGIEDKTHLQIYQEELYRFGHIVHLMQKMKVKSLFALFLQRLSKRTLDDVYGGKITVMGVLETRGMNFDGVVLIDFNDNYVPKKSDKDMFLNTKIRQRASLPTMSDRENLQKHYYYRLINGSKEVAIAYVHSHEMAPSRFLKQLHIKQANSYNELDYAKLLLTHQTKEPFYEEPIILKYSFRGVTLSNTKLKTYLTCKRKYYYQYIKQLKSHEIPKDISQEHKIGTIIHLALKNLYQKKNRYDDVEMLQNDLYKELDALKGKNEFDKYLINIQKKQLQNFCVNEVKRFALGWSVFACEKVLTTTYAGIEISGQIDRIDIHQDGSFALLDYKTGSYNIYSEKNYKEATDFQLEFYYLLASTLGNVVECGFYDLKENMIVYEKLLHEKLEVLKEHISHLLLLNTIEFTKCEDTANCRFCEYKKICHRE</sequence>
<evidence type="ECO:0000259" key="1">
    <source>
        <dbReference type="Pfam" id="PF12705"/>
    </source>
</evidence>
<dbReference type="InterPro" id="IPR011335">
    <property type="entry name" value="Restrct_endonuc-II-like"/>
</dbReference>
<proteinExistence type="predicted"/>
<protein>
    <recommendedName>
        <fullName evidence="1">PD-(D/E)XK endonuclease-like domain-containing protein</fullName>
    </recommendedName>
</protein>
<organism evidence="2">
    <name type="scientific">hydrothermal vent metagenome</name>
    <dbReference type="NCBI Taxonomy" id="652676"/>
    <lineage>
        <taxon>unclassified sequences</taxon>
        <taxon>metagenomes</taxon>
        <taxon>ecological metagenomes</taxon>
    </lineage>
</organism>
<feature type="domain" description="PD-(D/E)XK endonuclease-like" evidence="1">
    <location>
        <begin position="541"/>
        <end position="780"/>
    </location>
</feature>
<dbReference type="SUPFAM" id="SSF52980">
    <property type="entry name" value="Restriction endonuclease-like"/>
    <property type="match status" value="1"/>
</dbReference>
<dbReference type="SUPFAM" id="SSF52540">
    <property type="entry name" value="P-loop containing nucleoside triphosphate hydrolases"/>
    <property type="match status" value="1"/>
</dbReference>
<evidence type="ECO:0000313" key="2">
    <source>
        <dbReference type="EMBL" id="SFV75938.1"/>
    </source>
</evidence>
<gene>
    <name evidence="2" type="ORF">MNB_SM-3-868</name>
</gene>
<dbReference type="AlphaFoldDB" id="A0A1W1D5S2"/>
<name>A0A1W1D5S2_9ZZZZ</name>
<dbReference type="InterPro" id="IPR027417">
    <property type="entry name" value="P-loop_NTPase"/>
</dbReference>
<dbReference type="EMBL" id="FPHP01000048">
    <property type="protein sequence ID" value="SFV75938.1"/>
    <property type="molecule type" value="Genomic_DNA"/>
</dbReference>
<dbReference type="Gene3D" id="3.90.320.10">
    <property type="match status" value="1"/>
</dbReference>